<evidence type="ECO:0000256" key="5">
    <source>
        <dbReference type="ARBA" id="ARBA00022989"/>
    </source>
</evidence>
<keyword evidence="4 7" id="KW-0812">Transmembrane</keyword>
<dbReference type="PANTHER" id="PTHR43141:SF4">
    <property type="entry name" value="CYTOCHROME BD2 SUBUNIT II"/>
    <property type="match status" value="1"/>
</dbReference>
<evidence type="ECO:0000256" key="4">
    <source>
        <dbReference type="ARBA" id="ARBA00022692"/>
    </source>
</evidence>
<dbReference type="Pfam" id="PF02322">
    <property type="entry name" value="Cyt_bd_oxida_II"/>
    <property type="match status" value="1"/>
</dbReference>
<feature type="transmembrane region" description="Helical" evidence="7">
    <location>
        <begin position="142"/>
        <end position="166"/>
    </location>
</feature>
<proteinExistence type="inferred from homology"/>
<evidence type="ECO:0000256" key="7">
    <source>
        <dbReference type="SAM" id="Phobius"/>
    </source>
</evidence>
<dbReference type="AlphaFoldDB" id="A0A9X3SCT5"/>
<keyword evidence="3" id="KW-1003">Cell membrane</keyword>
<feature type="transmembrane region" description="Helical" evidence="7">
    <location>
        <begin position="81"/>
        <end position="99"/>
    </location>
</feature>
<dbReference type="Proteomes" id="UP001147653">
    <property type="component" value="Unassembled WGS sequence"/>
</dbReference>
<evidence type="ECO:0000256" key="2">
    <source>
        <dbReference type="ARBA" id="ARBA00007543"/>
    </source>
</evidence>
<comment type="similarity">
    <text evidence="2">Belongs to the cytochrome ubiquinol oxidase subunit 2 family.</text>
</comment>
<feature type="transmembrane region" description="Helical" evidence="7">
    <location>
        <begin position="12"/>
        <end position="36"/>
    </location>
</feature>
<dbReference type="RefSeq" id="WP_270027267.1">
    <property type="nucleotide sequence ID" value="NZ_JAPDDP010000042.1"/>
</dbReference>
<keyword evidence="6 7" id="KW-0472">Membrane</keyword>
<gene>
    <name evidence="8" type="ORF">OJ997_21415</name>
</gene>
<feature type="transmembrane region" description="Helical" evidence="7">
    <location>
        <begin position="111"/>
        <end position="136"/>
    </location>
</feature>
<keyword evidence="9" id="KW-1185">Reference proteome</keyword>
<dbReference type="GO" id="GO:0016682">
    <property type="term" value="F:oxidoreductase activity, acting on diphenols and related substances as donors, oxygen as acceptor"/>
    <property type="evidence" value="ECO:0007669"/>
    <property type="project" value="TreeGrafter"/>
</dbReference>
<organism evidence="8 9">
    <name type="scientific">Solirubrobacter phytolaccae</name>
    <dbReference type="NCBI Taxonomy" id="1404360"/>
    <lineage>
        <taxon>Bacteria</taxon>
        <taxon>Bacillati</taxon>
        <taxon>Actinomycetota</taxon>
        <taxon>Thermoleophilia</taxon>
        <taxon>Solirubrobacterales</taxon>
        <taxon>Solirubrobacteraceae</taxon>
        <taxon>Solirubrobacter</taxon>
    </lineage>
</organism>
<feature type="transmembrane region" description="Helical" evidence="7">
    <location>
        <begin position="186"/>
        <end position="211"/>
    </location>
</feature>
<dbReference type="EMBL" id="JAPDDP010000042">
    <property type="protein sequence ID" value="MDA0182885.1"/>
    <property type="molecule type" value="Genomic_DNA"/>
</dbReference>
<dbReference type="GO" id="GO:0019646">
    <property type="term" value="P:aerobic electron transport chain"/>
    <property type="evidence" value="ECO:0007669"/>
    <property type="project" value="TreeGrafter"/>
</dbReference>
<dbReference type="GO" id="GO:0009055">
    <property type="term" value="F:electron transfer activity"/>
    <property type="evidence" value="ECO:0007669"/>
    <property type="project" value="TreeGrafter"/>
</dbReference>
<feature type="transmembrane region" description="Helical" evidence="7">
    <location>
        <begin position="251"/>
        <end position="274"/>
    </location>
</feature>
<accession>A0A9X3SCT5</accession>
<evidence type="ECO:0000313" key="9">
    <source>
        <dbReference type="Proteomes" id="UP001147653"/>
    </source>
</evidence>
<evidence type="ECO:0000256" key="6">
    <source>
        <dbReference type="ARBA" id="ARBA00023136"/>
    </source>
</evidence>
<name>A0A9X3SCT5_9ACTN</name>
<sequence length="297" mass="31493">MFGLEGLPALWLLLLGVVWALYLGLGGTDLGVSMLLRRMPDRAAALRTNGATWATNDVWLVIAVAATFGAFPGWYAAWMSGLYGVLVVLILALIVRHAGTELMGHLDERSARWWTWAIVGSAWVNAIGWGIVWAWLLEGGDVLTVSTVLGGVGLALVCRVAGAAYLERRLEDGTVAAVVRRRTVPVALVLAVVAGVALQSPWTGLVVLALVPRLALWSAGLAAAIVPLAVLAAASPNVAGVDLRVEAAGDYTLTLMTVIAAVVLPLILLAHALAYSRFRREPGGLVNLTRRAMEQLR</sequence>
<reference evidence="8" key="1">
    <citation type="submission" date="2022-10" db="EMBL/GenBank/DDBJ databases">
        <title>The WGS of Solirubrobacter phytolaccae KCTC 29190.</title>
        <authorList>
            <person name="Jiang Z."/>
        </authorList>
    </citation>
    <scope>NUCLEOTIDE SEQUENCE</scope>
    <source>
        <strain evidence="8">KCTC 29190</strain>
    </source>
</reference>
<comment type="caution">
    <text evidence="8">The sequence shown here is derived from an EMBL/GenBank/DDBJ whole genome shotgun (WGS) entry which is preliminary data.</text>
</comment>
<evidence type="ECO:0000256" key="3">
    <source>
        <dbReference type="ARBA" id="ARBA00022475"/>
    </source>
</evidence>
<dbReference type="GO" id="GO:0005886">
    <property type="term" value="C:plasma membrane"/>
    <property type="evidence" value="ECO:0007669"/>
    <property type="project" value="UniProtKB-SubCell"/>
</dbReference>
<dbReference type="GO" id="GO:0070069">
    <property type="term" value="C:cytochrome complex"/>
    <property type="evidence" value="ECO:0007669"/>
    <property type="project" value="TreeGrafter"/>
</dbReference>
<feature type="transmembrane region" description="Helical" evidence="7">
    <location>
        <begin position="57"/>
        <end position="75"/>
    </location>
</feature>
<dbReference type="PANTHER" id="PTHR43141">
    <property type="entry name" value="CYTOCHROME BD2 SUBUNIT II"/>
    <property type="match status" value="1"/>
</dbReference>
<comment type="subcellular location">
    <subcellularLocation>
        <location evidence="1">Cell membrane</location>
        <topology evidence="1">Multi-pass membrane protein</topology>
    </subcellularLocation>
</comment>
<protein>
    <submittedName>
        <fullName evidence="8">Cytochrome d ubiquinol oxidase subunit II</fullName>
    </submittedName>
</protein>
<dbReference type="InterPro" id="IPR003317">
    <property type="entry name" value="Cyt-d_oxidase_su2"/>
</dbReference>
<feature type="transmembrane region" description="Helical" evidence="7">
    <location>
        <begin position="217"/>
        <end position="239"/>
    </location>
</feature>
<evidence type="ECO:0000313" key="8">
    <source>
        <dbReference type="EMBL" id="MDA0182885.1"/>
    </source>
</evidence>
<keyword evidence="5 7" id="KW-1133">Transmembrane helix</keyword>
<evidence type="ECO:0000256" key="1">
    <source>
        <dbReference type="ARBA" id="ARBA00004651"/>
    </source>
</evidence>